<organism evidence="1 2">
    <name type="scientific">Desulfoluna limicola</name>
    <dbReference type="NCBI Taxonomy" id="2810562"/>
    <lineage>
        <taxon>Bacteria</taxon>
        <taxon>Pseudomonadati</taxon>
        <taxon>Thermodesulfobacteriota</taxon>
        <taxon>Desulfobacteria</taxon>
        <taxon>Desulfobacterales</taxon>
        <taxon>Desulfolunaceae</taxon>
        <taxon>Desulfoluna</taxon>
    </lineage>
</organism>
<sequence length="254" mass="28373">MCLILVSLSSHPSFPLIIASNRDEFHNRATDPMAWHQTTPAILHGTDLKEGGTWMGITENGRIAALTNHRDPSRIKPDAASRGWIVSRFLEGSDDAPDFAESLRKEKDRYNGFNLLFGTVDRLYHYSNISDTLTQLAPGVHGVSNALLNTPWPKVETGKKELEALEHPSEEHLFALLGNRVKPDDALLPETGMSLEWERILSPLFIQSEIYGTRSSCLITMDSHRTITATERTYTCPGTGPADISGERRFQFKV</sequence>
<dbReference type="PANTHER" id="PTHR17985">
    <property type="entry name" value="SER/THR-RICH PROTEIN T10 IN DGCR REGION"/>
    <property type="match status" value="1"/>
</dbReference>
<keyword evidence="2" id="KW-1185">Reference proteome</keyword>
<gene>
    <name evidence="1" type="ORF">DSLASN_24680</name>
</gene>
<dbReference type="Pfam" id="PF05742">
    <property type="entry name" value="TANGO2"/>
    <property type="match status" value="1"/>
</dbReference>
<evidence type="ECO:0008006" key="3">
    <source>
        <dbReference type="Google" id="ProtNLM"/>
    </source>
</evidence>
<name>A0ABN6F4E4_9BACT</name>
<protein>
    <recommendedName>
        <fullName evidence="3">NRDE family protein</fullName>
    </recommendedName>
</protein>
<proteinExistence type="predicted"/>
<dbReference type="Proteomes" id="UP001320148">
    <property type="component" value="Chromosome"/>
</dbReference>
<dbReference type="InterPro" id="IPR008551">
    <property type="entry name" value="TANGO2"/>
</dbReference>
<evidence type="ECO:0000313" key="2">
    <source>
        <dbReference type="Proteomes" id="UP001320148"/>
    </source>
</evidence>
<reference evidence="1 2" key="1">
    <citation type="submission" date="2021-02" db="EMBL/GenBank/DDBJ databases">
        <title>Complete genome of Desulfoluna sp. strain ASN36.</title>
        <authorList>
            <person name="Takahashi A."/>
            <person name="Kojima H."/>
            <person name="Fukui M."/>
        </authorList>
    </citation>
    <scope>NUCLEOTIDE SEQUENCE [LARGE SCALE GENOMIC DNA]</scope>
    <source>
        <strain evidence="1 2">ASN36</strain>
    </source>
</reference>
<accession>A0ABN6F4E4</accession>
<dbReference type="EMBL" id="AP024488">
    <property type="protein sequence ID" value="BCS96836.1"/>
    <property type="molecule type" value="Genomic_DNA"/>
</dbReference>
<dbReference type="RefSeq" id="WP_236893115.1">
    <property type="nucleotide sequence ID" value="NZ_AP024488.1"/>
</dbReference>
<dbReference type="PANTHER" id="PTHR17985:SF8">
    <property type="entry name" value="TRANSPORT AND GOLGI ORGANIZATION PROTEIN 2 HOMOLOG"/>
    <property type="match status" value="1"/>
</dbReference>
<evidence type="ECO:0000313" key="1">
    <source>
        <dbReference type="EMBL" id="BCS96836.1"/>
    </source>
</evidence>